<name>A0A1B0CGG0_LUTLO</name>
<dbReference type="Pfam" id="PF24892">
    <property type="entry name" value="UTP6_C"/>
    <property type="match status" value="1"/>
</dbReference>
<comment type="similarity">
    <text evidence="2">Belongs to the UTP6 family.</text>
</comment>
<dbReference type="InterPro" id="IPR013949">
    <property type="entry name" value="Utp6"/>
</dbReference>
<sequence>MAELVEYRKEKTLPEYEQMKRIDLFNDAEIREIIRKRDSLNLKLVRQTKSMRDYLEFIKYERDLLSLIQKRRKTRNIQDMKGSIDRPISMRIKNLYHQVTERFPQNIRIWEEFLKFVKAFKFMNEASTILDRMIQLHGDKPDVWLRAVVWEYEQTQNMERVKHFMLGGLQRHPDSCMLYSKFLKMKLLEADKVDVQTENGAAQRKHILEQASIIYENSRKKIHSIEYLVNILEIVTEFSCAKDLMNTVLQHMQNEFPLEELMWHTLARRELMGLHMESSIDDTEDDGSSSSEESSIAACKKKLKSCIEVYNEATKILKTEKMWLYFINTMMEINQERQEPTILAALKKQTLQMALKGAYEAGFLSEQHYIYYIEELIKSNSQLENILEVFDKATKTHEKSVKLWEMWMRFYIQNESEQSLYEVFRQGVKKLGGDSYPLWQLIIRYYQVRPDLPNRVEEVFNEAILQPPSVSTRLKAQYIEYVALRKDIHAAREKYDDLVQNSTPCLEIHEKMAQLESTQVEPNVERWRKCHENATHFFGESNINVWIEYIKFEKTQDTPKNISRIYERAIKTLHVDLVDSFEMEHNLLNFS</sequence>
<dbReference type="GO" id="GO:0030515">
    <property type="term" value="F:snoRNA binding"/>
    <property type="evidence" value="ECO:0007669"/>
    <property type="project" value="InterPro"/>
</dbReference>
<evidence type="ECO:0000313" key="9">
    <source>
        <dbReference type="Proteomes" id="UP000092461"/>
    </source>
</evidence>
<dbReference type="InterPro" id="IPR003107">
    <property type="entry name" value="HAT"/>
</dbReference>
<protein>
    <recommendedName>
        <fullName evidence="10">U3 small nucleolar rna-associated protein 6</fullName>
    </recommendedName>
</protein>
<dbReference type="Proteomes" id="UP000092461">
    <property type="component" value="Unassembled WGS sequence"/>
</dbReference>
<evidence type="ECO:0000259" key="6">
    <source>
        <dbReference type="Pfam" id="PF08640"/>
    </source>
</evidence>
<dbReference type="GO" id="GO:0000462">
    <property type="term" value="P:maturation of SSU-rRNA from tricistronic rRNA transcript (SSU-rRNA, 5.8S rRNA, LSU-rRNA)"/>
    <property type="evidence" value="ECO:0007669"/>
    <property type="project" value="InterPro"/>
</dbReference>
<dbReference type="SUPFAM" id="SSF48452">
    <property type="entry name" value="TPR-like"/>
    <property type="match status" value="2"/>
</dbReference>
<evidence type="ECO:0008006" key="10">
    <source>
        <dbReference type="Google" id="ProtNLM"/>
    </source>
</evidence>
<dbReference type="VEuPathDB" id="VectorBase:LLONM1_001033"/>
<keyword evidence="5" id="KW-0539">Nucleus</keyword>
<keyword evidence="4" id="KW-0677">Repeat</keyword>
<evidence type="ECO:0000256" key="2">
    <source>
        <dbReference type="ARBA" id="ARBA00010734"/>
    </source>
</evidence>
<dbReference type="PANTHER" id="PTHR23271">
    <property type="entry name" value="HEPATOCELLULAR CARCINOMA-ASSOCIATED ANTIGEN 66"/>
    <property type="match status" value="1"/>
</dbReference>
<evidence type="ECO:0000313" key="8">
    <source>
        <dbReference type="EnsemblMetazoa" id="LLOJ003461-PA"/>
    </source>
</evidence>
<accession>A0A1B0CGG0</accession>
<dbReference type="VEuPathDB" id="VectorBase:LLOJ003461"/>
<reference evidence="8" key="1">
    <citation type="submission" date="2020-05" db="UniProtKB">
        <authorList>
            <consortium name="EnsemblMetazoa"/>
        </authorList>
    </citation>
    <scope>IDENTIFICATION</scope>
    <source>
        <strain evidence="8">Jacobina</strain>
    </source>
</reference>
<dbReference type="SMART" id="SM00386">
    <property type="entry name" value="HAT"/>
    <property type="match status" value="6"/>
</dbReference>
<dbReference type="AlphaFoldDB" id="A0A1B0CGG0"/>
<evidence type="ECO:0000256" key="3">
    <source>
        <dbReference type="ARBA" id="ARBA00022552"/>
    </source>
</evidence>
<dbReference type="Pfam" id="PF08640">
    <property type="entry name" value="U3_assoc_6"/>
    <property type="match status" value="1"/>
</dbReference>
<dbReference type="EnsemblMetazoa" id="LLOJ003461-RA">
    <property type="protein sequence ID" value="LLOJ003461-PA"/>
    <property type="gene ID" value="LLOJ003461"/>
</dbReference>
<keyword evidence="9" id="KW-1185">Reference proteome</keyword>
<evidence type="ECO:0000256" key="5">
    <source>
        <dbReference type="ARBA" id="ARBA00023242"/>
    </source>
</evidence>
<dbReference type="PANTHER" id="PTHR23271:SF1">
    <property type="entry name" value="U3 SMALL NUCLEOLAR RNA-ASSOCIATED PROTEIN 6 HOMOLOG"/>
    <property type="match status" value="1"/>
</dbReference>
<evidence type="ECO:0000256" key="4">
    <source>
        <dbReference type="ARBA" id="ARBA00022737"/>
    </source>
</evidence>
<evidence type="ECO:0000256" key="1">
    <source>
        <dbReference type="ARBA" id="ARBA00004604"/>
    </source>
</evidence>
<comment type="subcellular location">
    <subcellularLocation>
        <location evidence="1">Nucleus</location>
        <location evidence="1">Nucleolus</location>
    </subcellularLocation>
</comment>
<evidence type="ECO:0000259" key="7">
    <source>
        <dbReference type="Pfam" id="PF24892"/>
    </source>
</evidence>
<keyword evidence="3" id="KW-0698">rRNA processing</keyword>
<proteinExistence type="inferred from homology"/>
<dbReference type="GO" id="GO:0032040">
    <property type="term" value="C:small-subunit processome"/>
    <property type="evidence" value="ECO:0007669"/>
    <property type="project" value="TreeGrafter"/>
</dbReference>
<dbReference type="GO" id="GO:0034388">
    <property type="term" value="C:Pwp2p-containing subcomplex of 90S preribosome"/>
    <property type="evidence" value="ECO:0007669"/>
    <property type="project" value="TreeGrafter"/>
</dbReference>
<dbReference type="InterPro" id="IPR011990">
    <property type="entry name" value="TPR-like_helical_dom_sf"/>
</dbReference>
<dbReference type="InterPro" id="IPR055347">
    <property type="entry name" value="UTP6_N"/>
</dbReference>
<dbReference type="Gene3D" id="1.25.40.10">
    <property type="entry name" value="Tetratricopeptide repeat domain"/>
    <property type="match status" value="3"/>
</dbReference>
<feature type="domain" description="U3 small nucleolar RNA-associated protein 6 homolog C-terminal" evidence="7">
    <location>
        <begin position="305"/>
        <end position="573"/>
    </location>
</feature>
<feature type="domain" description="U3 small nucleolar RNA-associated protein 6 N-terminal" evidence="6">
    <location>
        <begin position="10"/>
        <end position="83"/>
    </location>
</feature>
<dbReference type="InterPro" id="IPR056907">
    <property type="entry name" value="UTP6_C"/>
</dbReference>
<organism evidence="8 9">
    <name type="scientific">Lutzomyia longipalpis</name>
    <name type="common">Sand fly</name>
    <dbReference type="NCBI Taxonomy" id="7200"/>
    <lineage>
        <taxon>Eukaryota</taxon>
        <taxon>Metazoa</taxon>
        <taxon>Ecdysozoa</taxon>
        <taxon>Arthropoda</taxon>
        <taxon>Hexapoda</taxon>
        <taxon>Insecta</taxon>
        <taxon>Pterygota</taxon>
        <taxon>Neoptera</taxon>
        <taxon>Endopterygota</taxon>
        <taxon>Diptera</taxon>
        <taxon>Nematocera</taxon>
        <taxon>Psychodoidea</taxon>
        <taxon>Psychodidae</taxon>
        <taxon>Lutzomyia</taxon>
        <taxon>Lutzomyia</taxon>
    </lineage>
</organism>
<dbReference type="EMBL" id="AJWK01011081">
    <property type="status" value="NOT_ANNOTATED_CDS"/>
    <property type="molecule type" value="Genomic_DNA"/>
</dbReference>